<dbReference type="Pfam" id="PF01569">
    <property type="entry name" value="PAP2"/>
    <property type="match status" value="1"/>
</dbReference>
<gene>
    <name evidence="8" type="ORF">LALA0_S09e02146g</name>
</gene>
<dbReference type="CDD" id="cd03390">
    <property type="entry name" value="PAP2_containing_1_like"/>
    <property type="match status" value="1"/>
</dbReference>
<dbReference type="GO" id="GO:0046839">
    <property type="term" value="P:phospholipid dephosphorylation"/>
    <property type="evidence" value="ECO:0007669"/>
    <property type="project" value="TreeGrafter"/>
</dbReference>
<keyword evidence="5 6" id="KW-0472">Membrane</keyword>
<evidence type="ECO:0000313" key="9">
    <source>
        <dbReference type="Proteomes" id="UP000054304"/>
    </source>
</evidence>
<dbReference type="RefSeq" id="XP_022629984.1">
    <property type="nucleotide sequence ID" value="XM_022770667.1"/>
</dbReference>
<organism evidence="8 9">
    <name type="scientific">Lachancea lanzarotensis</name>
    <dbReference type="NCBI Taxonomy" id="1245769"/>
    <lineage>
        <taxon>Eukaryota</taxon>
        <taxon>Fungi</taxon>
        <taxon>Dikarya</taxon>
        <taxon>Ascomycota</taxon>
        <taxon>Saccharomycotina</taxon>
        <taxon>Saccharomycetes</taxon>
        <taxon>Saccharomycetales</taxon>
        <taxon>Saccharomycetaceae</taxon>
        <taxon>Lachancea</taxon>
    </lineage>
</organism>
<name>A0A0C7N0V5_9SACH</name>
<dbReference type="HOGENOM" id="CLU_021458_6_1_1"/>
<dbReference type="PANTHER" id="PTHR10165:SF35">
    <property type="entry name" value="RE23632P"/>
    <property type="match status" value="1"/>
</dbReference>
<dbReference type="Gene3D" id="1.20.144.10">
    <property type="entry name" value="Phosphatidic acid phosphatase type 2/haloperoxidase"/>
    <property type="match status" value="1"/>
</dbReference>
<evidence type="ECO:0000256" key="3">
    <source>
        <dbReference type="ARBA" id="ARBA00022692"/>
    </source>
</evidence>
<reference evidence="8 9" key="1">
    <citation type="submission" date="2014-12" db="EMBL/GenBank/DDBJ databases">
        <authorList>
            <person name="Neuveglise Cecile"/>
        </authorList>
    </citation>
    <scope>NUCLEOTIDE SEQUENCE [LARGE SCALE GENOMIC DNA]</scope>
    <source>
        <strain evidence="8 9">CBS 12615</strain>
    </source>
</reference>
<proteinExistence type="inferred from homology"/>
<evidence type="ECO:0000256" key="1">
    <source>
        <dbReference type="ARBA" id="ARBA00004141"/>
    </source>
</evidence>
<comment type="similarity">
    <text evidence="2">Belongs to the PA-phosphatase related phosphoesterase family.</text>
</comment>
<dbReference type="Proteomes" id="UP000054304">
    <property type="component" value="Unassembled WGS sequence"/>
</dbReference>
<dbReference type="PANTHER" id="PTHR10165">
    <property type="entry name" value="LIPID PHOSPHATE PHOSPHATASE"/>
    <property type="match status" value="1"/>
</dbReference>
<sequence length="291" mass="31926">MAIDRLTMGLDRASKYSVFKKWKVADVALAVVFYIINLSIAYGKPFERQFYLGDPTISHPHAGTQRVGNTALLVYSLVVPAVTIVVVSLLLGDAKHRTYLTYISLLGLFLSWTATNLLTDFLKNWIGRPRPDFLARCVPKEGTPLNTLVTASEVCTTLNLGRLRDGFRSTPSGHSSESFAGLGFLSLWLAGQLLVENPGVSHIRRTLATLPAIGAATIAISRTEDYRHHFIDVVLGSVIGFYIAYKVYFASFPSLSNELSFKPLLDDSDVQLSSAILERVADEETAPLTAT</sequence>
<feature type="transmembrane region" description="Helical" evidence="6">
    <location>
        <begin position="99"/>
        <end position="119"/>
    </location>
</feature>
<comment type="subcellular location">
    <subcellularLocation>
        <location evidence="1">Membrane</location>
        <topology evidence="1">Multi-pass membrane protein</topology>
    </subcellularLocation>
</comment>
<evidence type="ECO:0000256" key="2">
    <source>
        <dbReference type="ARBA" id="ARBA00008816"/>
    </source>
</evidence>
<dbReference type="GO" id="GO:0042802">
    <property type="term" value="F:identical protein binding"/>
    <property type="evidence" value="ECO:0007669"/>
    <property type="project" value="EnsemblFungi"/>
</dbReference>
<dbReference type="GO" id="GO:0006644">
    <property type="term" value="P:phospholipid metabolic process"/>
    <property type="evidence" value="ECO:0007669"/>
    <property type="project" value="EnsemblFungi"/>
</dbReference>
<dbReference type="AlphaFoldDB" id="A0A0C7N0V5"/>
<dbReference type="SUPFAM" id="SSF48317">
    <property type="entry name" value="Acid phosphatase/Vanadium-dependent haloperoxidase"/>
    <property type="match status" value="1"/>
</dbReference>
<dbReference type="GO" id="GO:0008195">
    <property type="term" value="F:phosphatidate phosphatase activity"/>
    <property type="evidence" value="ECO:0007669"/>
    <property type="project" value="EnsemblFungi"/>
</dbReference>
<dbReference type="GO" id="GO:0000810">
    <property type="term" value="F:diacylglycerol diphosphate phosphatase activity"/>
    <property type="evidence" value="ECO:0007669"/>
    <property type="project" value="EnsemblFungi"/>
</dbReference>
<keyword evidence="4 6" id="KW-1133">Transmembrane helix</keyword>
<dbReference type="SMART" id="SM00014">
    <property type="entry name" value="acidPPc"/>
    <property type="match status" value="1"/>
</dbReference>
<keyword evidence="3 6" id="KW-0812">Transmembrane</keyword>
<evidence type="ECO:0000256" key="6">
    <source>
        <dbReference type="SAM" id="Phobius"/>
    </source>
</evidence>
<dbReference type="InterPro" id="IPR000326">
    <property type="entry name" value="PAP2/HPO"/>
</dbReference>
<evidence type="ECO:0000259" key="7">
    <source>
        <dbReference type="SMART" id="SM00014"/>
    </source>
</evidence>
<evidence type="ECO:0000256" key="4">
    <source>
        <dbReference type="ARBA" id="ARBA00022989"/>
    </source>
</evidence>
<feature type="transmembrane region" description="Helical" evidence="6">
    <location>
        <begin position="72"/>
        <end position="92"/>
    </location>
</feature>
<dbReference type="InterPro" id="IPR036938">
    <property type="entry name" value="PAP2/HPO_sf"/>
</dbReference>
<feature type="domain" description="Phosphatidic acid phosphatase type 2/haloperoxidase" evidence="7">
    <location>
        <begin position="106"/>
        <end position="248"/>
    </location>
</feature>
<evidence type="ECO:0000313" key="8">
    <source>
        <dbReference type="EMBL" id="CEP63772.1"/>
    </source>
</evidence>
<dbReference type="STRING" id="1245769.A0A0C7N0V5"/>
<dbReference type="OrthoDB" id="10030083at2759"/>
<keyword evidence="9" id="KW-1185">Reference proteome</keyword>
<protein>
    <submittedName>
        <fullName evidence="8">LALA0S09e02146g1_1</fullName>
    </submittedName>
</protein>
<dbReference type="GO" id="GO:0045121">
    <property type="term" value="C:membrane raft"/>
    <property type="evidence" value="ECO:0007669"/>
    <property type="project" value="EnsemblFungi"/>
</dbReference>
<accession>A0A0C7N0V5</accession>
<dbReference type="EMBL" id="LN736368">
    <property type="protein sequence ID" value="CEP63772.1"/>
    <property type="molecule type" value="Genomic_DNA"/>
</dbReference>
<feature type="transmembrane region" description="Helical" evidence="6">
    <location>
        <begin position="24"/>
        <end position="42"/>
    </location>
</feature>
<dbReference type="InterPro" id="IPR043216">
    <property type="entry name" value="PAP-like"/>
</dbReference>
<dbReference type="GeneID" id="34687291"/>
<evidence type="ECO:0000256" key="5">
    <source>
        <dbReference type="ARBA" id="ARBA00023136"/>
    </source>
</evidence>
<dbReference type="GO" id="GO:0000329">
    <property type="term" value="C:fungal-type vacuole membrane"/>
    <property type="evidence" value="ECO:0007669"/>
    <property type="project" value="EnsemblFungi"/>
</dbReference>